<evidence type="ECO:0000256" key="1">
    <source>
        <dbReference type="SAM" id="MobiDB-lite"/>
    </source>
</evidence>
<feature type="compositionally biased region" description="Low complexity" evidence="1">
    <location>
        <begin position="59"/>
        <end position="69"/>
    </location>
</feature>
<dbReference type="EMBL" id="KN833110">
    <property type="protein sequence ID" value="KIM72733.1"/>
    <property type="molecule type" value="Genomic_DNA"/>
</dbReference>
<feature type="compositionally biased region" description="Polar residues" evidence="1">
    <location>
        <begin position="1"/>
        <end position="18"/>
    </location>
</feature>
<dbReference type="HOGENOM" id="CLU_692820_0_0_1"/>
<reference evidence="3" key="2">
    <citation type="submission" date="2015-01" db="EMBL/GenBank/DDBJ databases">
        <title>Evolutionary Origins and Diversification of the Mycorrhizal Mutualists.</title>
        <authorList>
            <consortium name="DOE Joint Genome Institute"/>
            <consortium name="Mycorrhizal Genomics Consortium"/>
            <person name="Kohler A."/>
            <person name="Kuo A."/>
            <person name="Nagy L.G."/>
            <person name="Floudas D."/>
            <person name="Copeland A."/>
            <person name="Barry K.W."/>
            <person name="Cichocki N."/>
            <person name="Veneault-Fourrey C."/>
            <person name="LaButti K."/>
            <person name="Lindquist E.A."/>
            <person name="Lipzen A."/>
            <person name="Lundell T."/>
            <person name="Morin E."/>
            <person name="Murat C."/>
            <person name="Riley R."/>
            <person name="Ohm R."/>
            <person name="Sun H."/>
            <person name="Tunlid A."/>
            <person name="Henrissat B."/>
            <person name="Grigoriev I.V."/>
            <person name="Hibbett D.S."/>
            <person name="Martin F."/>
        </authorList>
    </citation>
    <scope>NUCLEOTIDE SEQUENCE [LARGE SCALE GENOMIC DNA]</scope>
    <source>
        <strain evidence="3">F 1598</strain>
    </source>
</reference>
<accession>A0A0C3AFZ6</accession>
<gene>
    <name evidence="2" type="ORF">PILCRDRAFT_829607</name>
</gene>
<evidence type="ECO:0000313" key="3">
    <source>
        <dbReference type="Proteomes" id="UP000054166"/>
    </source>
</evidence>
<evidence type="ECO:0008006" key="4">
    <source>
        <dbReference type="Google" id="ProtNLM"/>
    </source>
</evidence>
<organism evidence="2 3">
    <name type="scientific">Piloderma croceum (strain F 1598)</name>
    <dbReference type="NCBI Taxonomy" id="765440"/>
    <lineage>
        <taxon>Eukaryota</taxon>
        <taxon>Fungi</taxon>
        <taxon>Dikarya</taxon>
        <taxon>Basidiomycota</taxon>
        <taxon>Agaricomycotina</taxon>
        <taxon>Agaricomycetes</taxon>
        <taxon>Agaricomycetidae</taxon>
        <taxon>Atheliales</taxon>
        <taxon>Atheliaceae</taxon>
        <taxon>Piloderma</taxon>
    </lineage>
</organism>
<feature type="region of interest" description="Disordered" evidence="1">
    <location>
        <begin position="1"/>
        <end position="71"/>
    </location>
</feature>
<reference evidence="2 3" key="1">
    <citation type="submission" date="2014-04" db="EMBL/GenBank/DDBJ databases">
        <authorList>
            <consortium name="DOE Joint Genome Institute"/>
            <person name="Kuo A."/>
            <person name="Tarkka M."/>
            <person name="Buscot F."/>
            <person name="Kohler A."/>
            <person name="Nagy L.G."/>
            <person name="Floudas D."/>
            <person name="Copeland A."/>
            <person name="Barry K.W."/>
            <person name="Cichocki N."/>
            <person name="Veneault-Fourrey C."/>
            <person name="LaButti K."/>
            <person name="Lindquist E.A."/>
            <person name="Lipzen A."/>
            <person name="Lundell T."/>
            <person name="Morin E."/>
            <person name="Murat C."/>
            <person name="Sun H."/>
            <person name="Tunlid A."/>
            <person name="Henrissat B."/>
            <person name="Grigoriev I.V."/>
            <person name="Hibbett D.S."/>
            <person name="Martin F."/>
            <person name="Nordberg H.P."/>
            <person name="Cantor M.N."/>
            <person name="Hua S.X."/>
        </authorList>
    </citation>
    <scope>NUCLEOTIDE SEQUENCE [LARGE SCALE GENOMIC DNA]</scope>
    <source>
        <strain evidence="2 3">F 1598</strain>
    </source>
</reference>
<dbReference type="OrthoDB" id="2634410at2759"/>
<dbReference type="AlphaFoldDB" id="A0A0C3AFZ6"/>
<dbReference type="STRING" id="765440.A0A0C3AFZ6"/>
<name>A0A0C3AFZ6_PILCF</name>
<protein>
    <recommendedName>
        <fullName evidence="4">Restriction endonuclease domain-containing protein</fullName>
    </recommendedName>
</protein>
<dbReference type="InParanoid" id="A0A0C3AFZ6"/>
<keyword evidence="3" id="KW-1185">Reference proteome</keyword>
<proteinExistence type="predicted"/>
<dbReference type="Proteomes" id="UP000054166">
    <property type="component" value="Unassembled WGS sequence"/>
</dbReference>
<evidence type="ECO:0000313" key="2">
    <source>
        <dbReference type="EMBL" id="KIM72733.1"/>
    </source>
</evidence>
<sequence length="427" mass="47061">MSSSIRATRISGQTQSGRSLHGIMGLPTPPGSTRPLIDEAIDTTRKTVSAQDPLDLRPSISSKSNDPSSALFGPAVSPPASVILASPPKTQSVENIMLQLQPIFDSEARMCVVDGVTPALFEAIEANIIQGDQAGIWETLRIDYNSDTLMVHIPTIGHEIIVNILDIMKASRTTYPEKYGASSIMMGGSADVKFRQGFKSPDFSLYEVKEGDPDSSEIYENAMPTIVFEVAYTQSTRSVSFEAGRYICLTGGDVLLVVVIDVKHKRGSKPRQLESVTWSHWEEDVGSYRPIGDADDGEVNVVRAQREEDEDDDECVLPAAAAFSAVITEADGEKYNILATQTVTFQLYPVAQVAHIDVLYRHLYRDPKDEDADTPAFSFQTCDIMSVILRQESVQKTSDDAQKRQLQHDLEMLARKKARKTKRQGKS</sequence>